<gene>
    <name evidence="2" type="ORF">COX05_00115</name>
</gene>
<dbReference type="SUPFAM" id="SSF53448">
    <property type="entry name" value="Nucleotide-diphospho-sugar transferases"/>
    <property type="match status" value="1"/>
</dbReference>
<accession>A0A2H0BJ26</accession>
<name>A0A2H0BJ26_UNCKA</name>
<sequence>MKPTISVITTAYNAQKHLQECINSVSYSELWPFDTTFEHIVFDDGSTDKTQEICERNKAHISYIRSDVNTGPSNGRNVAIQRAKGTYIYVLDADDIILKRSLHNYYKNLNNSSFSWAYSDFIEVDDHLSYQFNRDYFGSPVTNAQTMLNSVFNGEHYFTHNVMFTKELFDSVGGYDATLRLGEDMDLFIRFLISNKPPLYLPFVSHLYRRHLQNLTVEYKTAEHLNHIDFLKEKYNWSPLPNTQ</sequence>
<dbReference type="Proteomes" id="UP000228495">
    <property type="component" value="Unassembled WGS sequence"/>
</dbReference>
<comment type="caution">
    <text evidence="2">The sequence shown here is derived from an EMBL/GenBank/DDBJ whole genome shotgun (WGS) entry which is preliminary data.</text>
</comment>
<evidence type="ECO:0000313" key="2">
    <source>
        <dbReference type="EMBL" id="PIP56998.1"/>
    </source>
</evidence>
<evidence type="ECO:0000313" key="3">
    <source>
        <dbReference type="Proteomes" id="UP000228495"/>
    </source>
</evidence>
<dbReference type="PANTHER" id="PTHR22916">
    <property type="entry name" value="GLYCOSYLTRANSFERASE"/>
    <property type="match status" value="1"/>
</dbReference>
<evidence type="ECO:0000259" key="1">
    <source>
        <dbReference type="Pfam" id="PF00535"/>
    </source>
</evidence>
<dbReference type="Gene3D" id="3.90.550.10">
    <property type="entry name" value="Spore Coat Polysaccharide Biosynthesis Protein SpsA, Chain A"/>
    <property type="match status" value="1"/>
</dbReference>
<dbReference type="InterPro" id="IPR029044">
    <property type="entry name" value="Nucleotide-diphossugar_trans"/>
</dbReference>
<dbReference type="Pfam" id="PF00535">
    <property type="entry name" value="Glycos_transf_2"/>
    <property type="match status" value="1"/>
</dbReference>
<dbReference type="EMBL" id="PCSU01000001">
    <property type="protein sequence ID" value="PIP56998.1"/>
    <property type="molecule type" value="Genomic_DNA"/>
</dbReference>
<proteinExistence type="predicted"/>
<organism evidence="2 3">
    <name type="scientific">candidate division WWE3 bacterium CG22_combo_CG10-13_8_21_14_all_39_12</name>
    <dbReference type="NCBI Taxonomy" id="1975094"/>
    <lineage>
        <taxon>Bacteria</taxon>
        <taxon>Katanobacteria</taxon>
    </lineage>
</organism>
<protein>
    <recommendedName>
        <fullName evidence="1">Glycosyltransferase 2-like domain-containing protein</fullName>
    </recommendedName>
</protein>
<dbReference type="AlphaFoldDB" id="A0A2H0BJ26"/>
<dbReference type="InterPro" id="IPR001173">
    <property type="entry name" value="Glyco_trans_2-like"/>
</dbReference>
<reference evidence="2 3" key="1">
    <citation type="submission" date="2017-09" db="EMBL/GenBank/DDBJ databases">
        <title>Depth-based differentiation of microbial function through sediment-hosted aquifers and enrichment of novel symbionts in the deep terrestrial subsurface.</title>
        <authorList>
            <person name="Probst A.J."/>
            <person name="Ladd B."/>
            <person name="Jarett J.K."/>
            <person name="Geller-Mcgrath D.E."/>
            <person name="Sieber C.M."/>
            <person name="Emerson J.B."/>
            <person name="Anantharaman K."/>
            <person name="Thomas B.C."/>
            <person name="Malmstrom R."/>
            <person name="Stieglmeier M."/>
            <person name="Klingl A."/>
            <person name="Woyke T."/>
            <person name="Ryan C.M."/>
            <person name="Banfield J.F."/>
        </authorList>
    </citation>
    <scope>NUCLEOTIDE SEQUENCE [LARGE SCALE GENOMIC DNA]</scope>
    <source>
        <strain evidence="2">CG22_combo_CG10-13_8_21_14_all_39_12</strain>
    </source>
</reference>
<feature type="domain" description="Glycosyltransferase 2-like" evidence="1">
    <location>
        <begin position="6"/>
        <end position="171"/>
    </location>
</feature>